<reference evidence="1 2" key="1">
    <citation type="submission" date="2019-03" db="EMBL/GenBank/DDBJ databases">
        <title>Genomic Encyclopedia of Type Strains, Phase IV (KMG-IV): sequencing the most valuable type-strain genomes for metagenomic binning, comparative biology and taxonomic classification.</title>
        <authorList>
            <person name="Goeker M."/>
        </authorList>
    </citation>
    <scope>NUCLEOTIDE SEQUENCE [LARGE SCALE GENOMIC DNA]</scope>
    <source>
        <strain evidence="1 2">DSM 17974</strain>
    </source>
</reference>
<comment type="caution">
    <text evidence="1">The sequence shown here is derived from an EMBL/GenBank/DDBJ whole genome shotgun (WGS) entry which is preliminary data.</text>
</comment>
<dbReference type="Proteomes" id="UP000294581">
    <property type="component" value="Unassembled WGS sequence"/>
</dbReference>
<gene>
    <name evidence="1" type="ORF">C7445_11453</name>
</gene>
<evidence type="ECO:0000313" key="1">
    <source>
        <dbReference type="EMBL" id="TDY42618.1"/>
    </source>
</evidence>
<protein>
    <submittedName>
        <fullName evidence="1">Uncharacterized protein</fullName>
    </submittedName>
</protein>
<dbReference type="EMBL" id="SORF01000014">
    <property type="protein sequence ID" value="TDY42618.1"/>
    <property type="molecule type" value="Genomic_DNA"/>
</dbReference>
<organism evidence="1 2">
    <name type="scientific">Alicyclobacillus sacchari</name>
    <dbReference type="NCBI Taxonomy" id="392010"/>
    <lineage>
        <taxon>Bacteria</taxon>
        <taxon>Bacillati</taxon>
        <taxon>Bacillota</taxon>
        <taxon>Bacilli</taxon>
        <taxon>Bacillales</taxon>
        <taxon>Alicyclobacillaceae</taxon>
        <taxon>Alicyclobacillus</taxon>
    </lineage>
</organism>
<accession>A0A4R8LJY9</accession>
<proteinExistence type="predicted"/>
<dbReference type="AlphaFoldDB" id="A0A4R8LJY9"/>
<name>A0A4R8LJY9_9BACL</name>
<evidence type="ECO:0000313" key="2">
    <source>
        <dbReference type="Proteomes" id="UP000294581"/>
    </source>
</evidence>
<sequence length="39" mass="4414">RLRHDDPSMVGFWGDHLAPGTLALGVHYLTLTLSKPRER</sequence>
<feature type="non-terminal residue" evidence="1">
    <location>
        <position position="1"/>
    </location>
</feature>
<keyword evidence="2" id="KW-1185">Reference proteome</keyword>